<dbReference type="PANTHER" id="PTHR37820:SF1">
    <property type="entry name" value="CELL DIVISION PROTEIN FTSQ"/>
    <property type="match status" value="1"/>
</dbReference>
<keyword evidence="7" id="KW-0131">Cell cycle</keyword>
<evidence type="ECO:0000256" key="6">
    <source>
        <dbReference type="ARBA" id="ARBA00023136"/>
    </source>
</evidence>
<dbReference type="Gene3D" id="3.10.20.310">
    <property type="entry name" value="membrane protein fhac"/>
    <property type="match status" value="1"/>
</dbReference>
<evidence type="ECO:0000313" key="11">
    <source>
        <dbReference type="Proteomes" id="UP000315636"/>
    </source>
</evidence>
<evidence type="ECO:0000313" key="10">
    <source>
        <dbReference type="EMBL" id="SMO47966.1"/>
    </source>
</evidence>
<reference evidence="10 11" key="1">
    <citation type="submission" date="2017-05" db="EMBL/GenBank/DDBJ databases">
        <authorList>
            <person name="Varghese N."/>
            <person name="Submissions S."/>
        </authorList>
    </citation>
    <scope>NUCLEOTIDE SEQUENCE [LARGE SCALE GENOMIC DNA]</scope>
    <source>
        <strain evidence="10 11">DSM 45474</strain>
    </source>
</reference>
<keyword evidence="2" id="KW-1003">Cell membrane</keyword>
<sequence length="250" mass="28880">MDRRVPPLRPSNHGRNPSSVAAIFFIFLFFVGSCVILFLKSPLSEIREIKIEGNRLVSDRDVLKSIHLMKGDSYFRWDAQQAEKSLQSLPEIRSAFVNKMFPGKVSIRVKEVKWVGYWSHGDQIYPLLSDGSVLKQHPWEKEVDRPLVRGFDQDRKRALVAKGLSQLPSEVLSEISEVQPGDDATYANLVKIYTRQNHLIRVRARDIGKKVKHYARFKDRPPGTLNLLKSHWYVPEVQAGEHKKRQELKK</sequence>
<keyword evidence="5 8" id="KW-1133">Transmembrane helix</keyword>
<dbReference type="InterPro" id="IPR050487">
    <property type="entry name" value="FtsQ_DivIB"/>
</dbReference>
<dbReference type="GO" id="GO:0005886">
    <property type="term" value="C:plasma membrane"/>
    <property type="evidence" value="ECO:0007669"/>
    <property type="project" value="TreeGrafter"/>
</dbReference>
<protein>
    <submittedName>
        <fullName evidence="10">Cell division septal protein FtsQ</fullName>
    </submittedName>
</protein>
<dbReference type="PROSITE" id="PS51257">
    <property type="entry name" value="PROKAR_LIPOPROTEIN"/>
    <property type="match status" value="1"/>
</dbReference>
<dbReference type="Pfam" id="PF08478">
    <property type="entry name" value="POTRA_1"/>
    <property type="match status" value="1"/>
</dbReference>
<proteinExistence type="predicted"/>
<dbReference type="GO" id="GO:0051301">
    <property type="term" value="P:cell division"/>
    <property type="evidence" value="ECO:0007669"/>
    <property type="project" value="UniProtKB-KW"/>
</dbReference>
<evidence type="ECO:0000256" key="4">
    <source>
        <dbReference type="ARBA" id="ARBA00022692"/>
    </source>
</evidence>
<dbReference type="AlphaFoldDB" id="A0A521BLI1"/>
<evidence type="ECO:0000256" key="8">
    <source>
        <dbReference type="SAM" id="Phobius"/>
    </source>
</evidence>
<keyword evidence="6 8" id="KW-0472">Membrane</keyword>
<evidence type="ECO:0000259" key="9">
    <source>
        <dbReference type="PROSITE" id="PS51779"/>
    </source>
</evidence>
<dbReference type="Gene3D" id="3.40.50.10960">
    <property type="match status" value="1"/>
</dbReference>
<dbReference type="EMBL" id="FXTI01000002">
    <property type="protein sequence ID" value="SMO47966.1"/>
    <property type="molecule type" value="Genomic_DNA"/>
</dbReference>
<gene>
    <name evidence="10" type="ORF">SAMN06264849_102189</name>
</gene>
<keyword evidence="4 8" id="KW-0812">Transmembrane</keyword>
<accession>A0A521BLI1</accession>
<dbReference type="InterPro" id="IPR005548">
    <property type="entry name" value="Cell_div_FtsQ/DivIB_C"/>
</dbReference>
<dbReference type="RefSeq" id="WP_185956021.1">
    <property type="nucleotide sequence ID" value="NZ_FXTI01000002.1"/>
</dbReference>
<name>A0A521BLI1_9BACL</name>
<comment type="subcellular location">
    <subcellularLocation>
        <location evidence="1">Membrane</location>
    </subcellularLocation>
</comment>
<dbReference type="PANTHER" id="PTHR37820">
    <property type="entry name" value="CELL DIVISION PROTEIN DIVIB"/>
    <property type="match status" value="1"/>
</dbReference>
<feature type="transmembrane region" description="Helical" evidence="8">
    <location>
        <begin position="20"/>
        <end position="39"/>
    </location>
</feature>
<keyword evidence="3 10" id="KW-0132">Cell division</keyword>
<evidence type="ECO:0000256" key="3">
    <source>
        <dbReference type="ARBA" id="ARBA00022618"/>
    </source>
</evidence>
<dbReference type="Proteomes" id="UP000315636">
    <property type="component" value="Unassembled WGS sequence"/>
</dbReference>
<dbReference type="PROSITE" id="PS51779">
    <property type="entry name" value="POTRA"/>
    <property type="match status" value="1"/>
</dbReference>
<keyword evidence="11" id="KW-1185">Reference proteome</keyword>
<evidence type="ECO:0000256" key="1">
    <source>
        <dbReference type="ARBA" id="ARBA00004370"/>
    </source>
</evidence>
<organism evidence="10 11">
    <name type="scientific">Melghirimyces algeriensis</name>
    <dbReference type="NCBI Taxonomy" id="910412"/>
    <lineage>
        <taxon>Bacteria</taxon>
        <taxon>Bacillati</taxon>
        <taxon>Bacillota</taxon>
        <taxon>Bacilli</taxon>
        <taxon>Bacillales</taxon>
        <taxon>Thermoactinomycetaceae</taxon>
        <taxon>Melghirimyces</taxon>
    </lineage>
</organism>
<dbReference type="Pfam" id="PF03799">
    <property type="entry name" value="FtsQ_DivIB_C"/>
    <property type="match status" value="1"/>
</dbReference>
<evidence type="ECO:0000256" key="2">
    <source>
        <dbReference type="ARBA" id="ARBA00022475"/>
    </source>
</evidence>
<dbReference type="InterPro" id="IPR034746">
    <property type="entry name" value="POTRA"/>
</dbReference>
<evidence type="ECO:0000256" key="7">
    <source>
        <dbReference type="ARBA" id="ARBA00023306"/>
    </source>
</evidence>
<evidence type="ECO:0000256" key="5">
    <source>
        <dbReference type="ARBA" id="ARBA00022989"/>
    </source>
</evidence>
<feature type="domain" description="POTRA" evidence="9">
    <location>
        <begin position="44"/>
        <end position="112"/>
    </location>
</feature>
<dbReference type="InterPro" id="IPR013685">
    <property type="entry name" value="POTRA_FtsQ_type"/>
</dbReference>